<evidence type="ECO:0000256" key="2">
    <source>
        <dbReference type="ARBA" id="ARBA00022723"/>
    </source>
</evidence>
<sequence>MAPPKKKINNNKKNAPYTQDTINKALRDIREKKKSIREVCRNYGIPRTTVQDRISGRSSDSIKTRGPDPILTSEVEKKIVDWLIDIAKCGFPIKKFELLDTVQKIIKDSGMQTPFKNDRPGQTWFINFMKRHPEISQRSAEGINKARARITEESIRRWFGELESFLVETNNRDILESPERIFNGDESGFALCPKTGKVLGPRGYRNLYQIKSGSEKDNLTVLVTFNAKAQVCPPLIVFPYIRPPKQIADSMPPHWVLGRSDSGWMRSDVFFEYITNDFNNWVVSNEIQRPILLLVDGHKSHMSLELSGMCEQMGIILYALPPNTTHILQPADVSVFGPLKSEWKNVVRKFLTKPENLNSSVTKTNFCVIFKDCLESTNMPRNIINGFRKCGLYPFDPNAVDYSKCVQNTLEKLNSDNSKTPQRNISKEITNADLVSARKVLKHLKLTLAEKNIKVAIILKEMRKLKRKSSQIQIDDVLYETCSEDRTNSTVNITTSQIIEEENNNMTSHVDDFNTTKMDSFETIPHSQTNENLLPQLSNIRPLNPFKSPESLCNTDQDQRTLTHDVQVTKDSSTDASESLIDDNISSLHLSGSYLEIGSLVSLEDILVIPTQISQPTTSILKIPEMIIDSSNTTTTQSSTIITMIPPPETHIITNKTSKTLENVLVNIPIKETLQTSETSTSTLLHTEYRNAIEKHLVKPEPVKKSIYRIRTPSSAAISSAEWRKFYEDKEKVKIEKLELSKKRQDILKKKRIEKEKLKSAKVQTRKIAKSKNSIKKKERARVDCALCHDILISDTEEDSEKNIGCDFCTTWYHLRCTDFVGLKYEEVQNKPFKCNTCMFNRD</sequence>
<evidence type="ECO:0000313" key="9">
    <source>
        <dbReference type="Proteomes" id="UP001314205"/>
    </source>
</evidence>
<dbReference type="InterPro" id="IPR013083">
    <property type="entry name" value="Znf_RING/FYVE/PHD"/>
</dbReference>
<dbReference type="Pfam" id="PF05225">
    <property type="entry name" value="HTH_psq"/>
    <property type="match status" value="1"/>
</dbReference>
<organism evidence="8 9">
    <name type="scientific">Parnassius mnemosyne</name>
    <name type="common">clouded apollo</name>
    <dbReference type="NCBI Taxonomy" id="213953"/>
    <lineage>
        <taxon>Eukaryota</taxon>
        <taxon>Metazoa</taxon>
        <taxon>Ecdysozoa</taxon>
        <taxon>Arthropoda</taxon>
        <taxon>Hexapoda</taxon>
        <taxon>Insecta</taxon>
        <taxon>Pterygota</taxon>
        <taxon>Neoptera</taxon>
        <taxon>Endopterygota</taxon>
        <taxon>Lepidoptera</taxon>
        <taxon>Glossata</taxon>
        <taxon>Ditrysia</taxon>
        <taxon>Papilionoidea</taxon>
        <taxon>Papilionidae</taxon>
        <taxon>Parnassiinae</taxon>
        <taxon>Parnassini</taxon>
        <taxon>Parnassius</taxon>
        <taxon>Driopa</taxon>
    </lineage>
</organism>
<dbReference type="InterPro" id="IPR007889">
    <property type="entry name" value="HTH_Psq"/>
</dbReference>
<evidence type="ECO:0000313" key="8">
    <source>
        <dbReference type="EMBL" id="CAK1579754.1"/>
    </source>
</evidence>
<keyword evidence="6" id="KW-0539">Nucleus</keyword>
<dbReference type="SUPFAM" id="SSF46689">
    <property type="entry name" value="Homeodomain-like"/>
    <property type="match status" value="1"/>
</dbReference>
<gene>
    <name evidence="8" type="ORF">PARMNEM_LOCUS1654</name>
</gene>
<dbReference type="InterPro" id="IPR050863">
    <property type="entry name" value="CenT-Element_Derived"/>
</dbReference>
<reference evidence="8 9" key="1">
    <citation type="submission" date="2023-11" db="EMBL/GenBank/DDBJ databases">
        <authorList>
            <person name="Hedman E."/>
            <person name="Englund M."/>
            <person name="Stromberg M."/>
            <person name="Nyberg Akerstrom W."/>
            <person name="Nylinder S."/>
            <person name="Jareborg N."/>
            <person name="Kallberg Y."/>
            <person name="Kronander E."/>
        </authorList>
    </citation>
    <scope>NUCLEOTIDE SEQUENCE [LARGE SCALE GENOMIC DNA]</scope>
</reference>
<dbReference type="SMART" id="SM00674">
    <property type="entry name" value="CENPB"/>
    <property type="match status" value="1"/>
</dbReference>
<dbReference type="GO" id="GO:0003677">
    <property type="term" value="F:DNA binding"/>
    <property type="evidence" value="ECO:0007669"/>
    <property type="project" value="UniProtKB-KW"/>
</dbReference>
<dbReference type="SMART" id="SM00249">
    <property type="entry name" value="PHD"/>
    <property type="match status" value="1"/>
</dbReference>
<dbReference type="Gene3D" id="1.10.10.60">
    <property type="entry name" value="Homeodomain-like"/>
    <property type="match status" value="1"/>
</dbReference>
<evidence type="ECO:0000256" key="5">
    <source>
        <dbReference type="ARBA" id="ARBA00023125"/>
    </source>
</evidence>
<dbReference type="EMBL" id="CAVLGL010000002">
    <property type="protein sequence ID" value="CAK1579754.1"/>
    <property type="molecule type" value="Genomic_DNA"/>
</dbReference>
<dbReference type="Gene3D" id="3.30.40.10">
    <property type="entry name" value="Zinc/RING finger domain, C3HC4 (zinc finger)"/>
    <property type="match status" value="1"/>
</dbReference>
<dbReference type="Pfam" id="PF03184">
    <property type="entry name" value="DDE_1"/>
    <property type="match status" value="1"/>
</dbReference>
<evidence type="ECO:0000256" key="4">
    <source>
        <dbReference type="ARBA" id="ARBA00022833"/>
    </source>
</evidence>
<dbReference type="PROSITE" id="PS01359">
    <property type="entry name" value="ZF_PHD_1"/>
    <property type="match status" value="1"/>
</dbReference>
<dbReference type="InterPro" id="IPR004875">
    <property type="entry name" value="DDE_SF_endonuclease_dom"/>
</dbReference>
<dbReference type="CDD" id="cd15489">
    <property type="entry name" value="PHD_SF"/>
    <property type="match status" value="1"/>
</dbReference>
<evidence type="ECO:0000256" key="6">
    <source>
        <dbReference type="ARBA" id="ARBA00023242"/>
    </source>
</evidence>
<dbReference type="PANTHER" id="PTHR19303:SF74">
    <property type="entry name" value="POGO TRANSPOSABLE ELEMENT WITH KRAB DOMAIN"/>
    <property type="match status" value="1"/>
</dbReference>
<dbReference type="InterPro" id="IPR009057">
    <property type="entry name" value="Homeodomain-like_sf"/>
</dbReference>
<dbReference type="PROSITE" id="PS51253">
    <property type="entry name" value="HTH_CENPB"/>
    <property type="match status" value="1"/>
</dbReference>
<keyword evidence="3" id="KW-0863">Zinc-finger</keyword>
<accession>A0AAV1KBM1</accession>
<evidence type="ECO:0000259" key="7">
    <source>
        <dbReference type="PROSITE" id="PS51253"/>
    </source>
</evidence>
<comment type="caution">
    <text evidence="8">The sequence shown here is derived from an EMBL/GenBank/DDBJ whole genome shotgun (WGS) entry which is preliminary data.</text>
</comment>
<dbReference type="SUPFAM" id="SSF57903">
    <property type="entry name" value="FYVE/PHD zinc finger"/>
    <property type="match status" value="1"/>
</dbReference>
<dbReference type="InterPro" id="IPR011011">
    <property type="entry name" value="Znf_FYVE_PHD"/>
</dbReference>
<keyword evidence="5" id="KW-0238">DNA-binding</keyword>
<dbReference type="Proteomes" id="UP001314205">
    <property type="component" value="Unassembled WGS sequence"/>
</dbReference>
<dbReference type="GO" id="GO:0005634">
    <property type="term" value="C:nucleus"/>
    <property type="evidence" value="ECO:0007669"/>
    <property type="project" value="UniProtKB-SubCell"/>
</dbReference>
<protein>
    <recommendedName>
        <fullName evidence="7">HTH CENPB-type domain-containing protein</fullName>
    </recommendedName>
</protein>
<keyword evidence="9" id="KW-1185">Reference proteome</keyword>
<dbReference type="AlphaFoldDB" id="A0AAV1KBM1"/>
<keyword evidence="2" id="KW-0479">Metal-binding</keyword>
<dbReference type="GO" id="GO:0008270">
    <property type="term" value="F:zinc ion binding"/>
    <property type="evidence" value="ECO:0007669"/>
    <property type="project" value="UniProtKB-KW"/>
</dbReference>
<dbReference type="InterPro" id="IPR001965">
    <property type="entry name" value="Znf_PHD"/>
</dbReference>
<dbReference type="PANTHER" id="PTHR19303">
    <property type="entry name" value="TRANSPOSON"/>
    <property type="match status" value="1"/>
</dbReference>
<name>A0AAV1KBM1_9NEOP</name>
<evidence type="ECO:0000256" key="1">
    <source>
        <dbReference type="ARBA" id="ARBA00004123"/>
    </source>
</evidence>
<dbReference type="InterPro" id="IPR019786">
    <property type="entry name" value="Zinc_finger_PHD-type_CS"/>
</dbReference>
<comment type="subcellular location">
    <subcellularLocation>
        <location evidence="1">Nucleus</location>
    </subcellularLocation>
</comment>
<dbReference type="InterPro" id="IPR006600">
    <property type="entry name" value="HTH_CenpB_DNA-bd_dom"/>
</dbReference>
<proteinExistence type="predicted"/>
<evidence type="ECO:0000256" key="3">
    <source>
        <dbReference type="ARBA" id="ARBA00022771"/>
    </source>
</evidence>
<keyword evidence="4" id="KW-0862">Zinc</keyword>
<feature type="domain" description="HTH CENPB-type" evidence="7">
    <location>
        <begin position="63"/>
        <end position="138"/>
    </location>
</feature>